<dbReference type="InterPro" id="IPR050679">
    <property type="entry name" value="Bact_HTH_transcr_reg"/>
</dbReference>
<dbReference type="Proteomes" id="UP000251213">
    <property type="component" value="Unassembled WGS sequence"/>
</dbReference>
<sequence length="266" mass="31497">MSNISKIDEVVKTIKSQIEQGDYNAGQRLPSERELAEKLKVSRSTIRTSLLRLQAENLIDIVPRGGVFVRSNTPIEILGCSNLPTLEGLELQRSDSYMEILQRKGREVLVRFLEPSVIIPASVEIAKKLNINPNVEVFRRYRVQIVDRIPYRIMDSYYLASLLKEMHEQDQQHFPLLRWDKNYVPFFKWLRKTKAFYPSRTKERLKCRMPTAEEASILNIARNQPVVEMYRWIWGSFKEEEEEILFEYSRFICNASLYEFEYIYDI</sequence>
<reference evidence="5 6" key="2">
    <citation type="submission" date="2018-06" db="EMBL/GenBank/DDBJ databases">
        <authorList>
            <person name="Zhirakovskaya E."/>
        </authorList>
    </citation>
    <scope>NUCLEOTIDE SEQUENCE [LARGE SCALE GENOMIC DNA]</scope>
    <source>
        <strain evidence="5 6">FBKL4.011</strain>
    </source>
</reference>
<name>A0A364K8U8_9BACL</name>
<keyword evidence="6" id="KW-1185">Reference proteome</keyword>
<dbReference type="RefSeq" id="WP_113657330.1">
    <property type="nucleotide sequence ID" value="NZ_KZ845663.1"/>
</dbReference>
<evidence type="ECO:0000313" key="5">
    <source>
        <dbReference type="EMBL" id="RAL26725.1"/>
    </source>
</evidence>
<accession>A0A364K8U8</accession>
<feature type="domain" description="HTH gntR-type" evidence="4">
    <location>
        <begin position="4"/>
        <end position="72"/>
    </location>
</feature>
<dbReference type="EMBL" id="QJKK01000001">
    <property type="protein sequence ID" value="RAL26725.1"/>
    <property type="molecule type" value="Genomic_DNA"/>
</dbReference>
<evidence type="ECO:0000256" key="1">
    <source>
        <dbReference type="ARBA" id="ARBA00023015"/>
    </source>
</evidence>
<evidence type="ECO:0000259" key="4">
    <source>
        <dbReference type="PROSITE" id="PS50949"/>
    </source>
</evidence>
<organism evidence="5 6">
    <name type="scientific">Thermoflavimicrobium daqui</name>
    <dbReference type="NCBI Taxonomy" id="2137476"/>
    <lineage>
        <taxon>Bacteria</taxon>
        <taxon>Bacillati</taxon>
        <taxon>Bacillota</taxon>
        <taxon>Bacilli</taxon>
        <taxon>Bacillales</taxon>
        <taxon>Thermoactinomycetaceae</taxon>
        <taxon>Thermoflavimicrobium</taxon>
    </lineage>
</organism>
<keyword evidence="2" id="KW-0238">DNA-binding</keyword>
<gene>
    <name evidence="5" type="ORF">DL897_01345</name>
</gene>
<dbReference type="GO" id="GO:0003677">
    <property type="term" value="F:DNA binding"/>
    <property type="evidence" value="ECO:0007669"/>
    <property type="project" value="UniProtKB-KW"/>
</dbReference>
<keyword evidence="3" id="KW-0804">Transcription</keyword>
<evidence type="ECO:0000313" key="6">
    <source>
        <dbReference type="Proteomes" id="UP000251213"/>
    </source>
</evidence>
<dbReference type="AlphaFoldDB" id="A0A364K8U8"/>
<dbReference type="PRINTS" id="PR00035">
    <property type="entry name" value="HTHGNTR"/>
</dbReference>
<evidence type="ECO:0000256" key="2">
    <source>
        <dbReference type="ARBA" id="ARBA00023125"/>
    </source>
</evidence>
<comment type="caution">
    <text evidence="5">The sequence shown here is derived from an EMBL/GenBank/DDBJ whole genome shotgun (WGS) entry which is preliminary data.</text>
</comment>
<dbReference type="InterPro" id="IPR000524">
    <property type="entry name" value="Tscrpt_reg_HTH_GntR"/>
</dbReference>
<dbReference type="InterPro" id="IPR011663">
    <property type="entry name" value="UTRA"/>
</dbReference>
<reference evidence="5 6" key="1">
    <citation type="submission" date="2018-06" db="EMBL/GenBank/DDBJ databases">
        <title>Thermoflavimicrobium daqus sp. nov., a thermophilic microbe isolated from Moutai-flavour Daqu.</title>
        <authorList>
            <person name="Wang X."/>
            <person name="Zhou H."/>
        </authorList>
    </citation>
    <scope>NUCLEOTIDE SEQUENCE [LARGE SCALE GENOMIC DNA]</scope>
    <source>
        <strain evidence="5 6">FBKL4.011</strain>
    </source>
</reference>
<protein>
    <recommendedName>
        <fullName evidence="4">HTH gntR-type domain-containing protein</fullName>
    </recommendedName>
</protein>
<dbReference type="GO" id="GO:0003700">
    <property type="term" value="F:DNA-binding transcription factor activity"/>
    <property type="evidence" value="ECO:0007669"/>
    <property type="project" value="InterPro"/>
</dbReference>
<keyword evidence="1" id="KW-0805">Transcription regulation</keyword>
<evidence type="ECO:0000256" key="3">
    <source>
        <dbReference type="ARBA" id="ARBA00023163"/>
    </source>
</evidence>
<dbReference type="Pfam" id="PF00392">
    <property type="entry name" value="GntR"/>
    <property type="match status" value="1"/>
</dbReference>
<dbReference type="Pfam" id="PF07702">
    <property type="entry name" value="UTRA"/>
    <property type="match status" value="1"/>
</dbReference>
<dbReference type="SMART" id="SM00866">
    <property type="entry name" value="UTRA"/>
    <property type="match status" value="1"/>
</dbReference>
<dbReference type="SUPFAM" id="SSF64288">
    <property type="entry name" value="Chorismate lyase-like"/>
    <property type="match status" value="1"/>
</dbReference>
<dbReference type="PANTHER" id="PTHR44846:SF1">
    <property type="entry name" value="MANNOSYL-D-GLYCERATE TRANSPORT_METABOLISM SYSTEM REPRESSOR MNGR-RELATED"/>
    <property type="match status" value="1"/>
</dbReference>
<dbReference type="SMART" id="SM00345">
    <property type="entry name" value="HTH_GNTR"/>
    <property type="match status" value="1"/>
</dbReference>
<dbReference type="SUPFAM" id="SSF46785">
    <property type="entry name" value="Winged helix' DNA-binding domain"/>
    <property type="match status" value="1"/>
</dbReference>
<dbReference type="PANTHER" id="PTHR44846">
    <property type="entry name" value="MANNOSYL-D-GLYCERATE TRANSPORT/METABOLISM SYSTEM REPRESSOR MNGR-RELATED"/>
    <property type="match status" value="1"/>
</dbReference>
<dbReference type="CDD" id="cd07377">
    <property type="entry name" value="WHTH_GntR"/>
    <property type="match status" value="1"/>
</dbReference>
<dbReference type="Gene3D" id="1.10.10.10">
    <property type="entry name" value="Winged helix-like DNA-binding domain superfamily/Winged helix DNA-binding domain"/>
    <property type="match status" value="1"/>
</dbReference>
<dbReference type="InterPro" id="IPR028978">
    <property type="entry name" value="Chorismate_lyase_/UTRA_dom_sf"/>
</dbReference>
<dbReference type="GO" id="GO:0045892">
    <property type="term" value="P:negative regulation of DNA-templated transcription"/>
    <property type="evidence" value="ECO:0007669"/>
    <property type="project" value="TreeGrafter"/>
</dbReference>
<dbReference type="InterPro" id="IPR036388">
    <property type="entry name" value="WH-like_DNA-bd_sf"/>
</dbReference>
<dbReference type="PROSITE" id="PS50949">
    <property type="entry name" value="HTH_GNTR"/>
    <property type="match status" value="1"/>
</dbReference>
<dbReference type="OrthoDB" id="369138at2"/>
<dbReference type="Gene3D" id="3.40.1410.10">
    <property type="entry name" value="Chorismate lyase-like"/>
    <property type="match status" value="1"/>
</dbReference>
<dbReference type="InterPro" id="IPR036390">
    <property type="entry name" value="WH_DNA-bd_sf"/>
</dbReference>
<proteinExistence type="predicted"/>